<name>A0A937XJW2_UNCW3</name>
<dbReference type="EMBL" id="VGIR01000089">
    <property type="protein sequence ID" value="MBM3332455.1"/>
    <property type="molecule type" value="Genomic_DNA"/>
</dbReference>
<protein>
    <submittedName>
        <fullName evidence="2">Uncharacterized protein</fullName>
    </submittedName>
</protein>
<dbReference type="PROSITE" id="PS51257">
    <property type="entry name" value="PROKAR_LIPOPROTEIN"/>
    <property type="match status" value="1"/>
</dbReference>
<accession>A0A937XJW2</accession>
<sequence>MSHKSALALFALAVIMLVGCKQPVGLPNNDVHAATTHTVYATTNALINPTGHIDLYQYGELSSQVYLTGTHS</sequence>
<organism evidence="2 3">
    <name type="scientific">candidate division WOR-3 bacterium</name>
    <dbReference type="NCBI Taxonomy" id="2052148"/>
    <lineage>
        <taxon>Bacteria</taxon>
        <taxon>Bacteria division WOR-3</taxon>
    </lineage>
</organism>
<evidence type="ECO:0000313" key="3">
    <source>
        <dbReference type="Proteomes" id="UP000779900"/>
    </source>
</evidence>
<keyword evidence="1" id="KW-0732">Signal</keyword>
<evidence type="ECO:0000313" key="2">
    <source>
        <dbReference type="EMBL" id="MBM3332455.1"/>
    </source>
</evidence>
<proteinExistence type="predicted"/>
<gene>
    <name evidence="2" type="ORF">FJY68_11520</name>
</gene>
<feature type="chain" id="PRO_5037704815" evidence="1">
    <location>
        <begin position="21"/>
        <end position="72"/>
    </location>
</feature>
<dbReference type="AlphaFoldDB" id="A0A937XJW2"/>
<reference evidence="2" key="1">
    <citation type="submission" date="2019-03" db="EMBL/GenBank/DDBJ databases">
        <title>Lake Tanganyika Metagenome-Assembled Genomes (MAGs).</title>
        <authorList>
            <person name="Tran P."/>
        </authorList>
    </citation>
    <scope>NUCLEOTIDE SEQUENCE</scope>
    <source>
        <strain evidence="2">K_DeepCast_150m_m2_040</strain>
    </source>
</reference>
<feature type="signal peptide" evidence="1">
    <location>
        <begin position="1"/>
        <end position="20"/>
    </location>
</feature>
<dbReference type="Proteomes" id="UP000779900">
    <property type="component" value="Unassembled WGS sequence"/>
</dbReference>
<evidence type="ECO:0000256" key="1">
    <source>
        <dbReference type="SAM" id="SignalP"/>
    </source>
</evidence>
<comment type="caution">
    <text evidence="2">The sequence shown here is derived from an EMBL/GenBank/DDBJ whole genome shotgun (WGS) entry which is preliminary data.</text>
</comment>